<sequence>MDDIDAELGLLETHLDDVWNDDLEGEERAAPARLPVKVHWDTETHLESGFHRTARLCLRRIHGLMLQQRWQEAAEYMSSYAQTLEDSSMPCQMQAAEIIWKLGTAILQQHPNSRPEDFSSFYERMKHTGVKHYLKISLEHSFHLLVNGKFDDAKRQLSVAESWRYGKISASQSQTIKLIQAYRAFLDYFTWSTKKSIVSAGDESDVSANQEMHVYFRQASVTLKEVLKEPGVWDPFIISYVDMLEFYDDQEGALHYLKKHKASKKRLIKVLQVLQSLVPCHELMLELCSLLVQRGEEEHLREAVSVIFSLLDYSGWKDSLEAWSCLRNILRLLKKKHRHLAAGEWESRPWWTAYHFSTFQAKRNLEMNPRLAKAKAAVASAMSANGNGCSYCRKRRHEMMKAQRPGPMASRKSTRRRWGGLGGAGAVKDTPNAGNAHLHFSAFPHLYLRSSVKGPVRKVL</sequence>
<protein>
    <recommendedName>
        <fullName evidence="3">TATA box-binding protein-associated factor RNA polymerase I subunit A</fullName>
    </recommendedName>
</protein>
<organism evidence="1 2">
    <name type="scientific">Anguilla anguilla</name>
    <name type="common">European freshwater eel</name>
    <name type="synonym">Muraena anguilla</name>
    <dbReference type="NCBI Taxonomy" id="7936"/>
    <lineage>
        <taxon>Eukaryota</taxon>
        <taxon>Metazoa</taxon>
        <taxon>Chordata</taxon>
        <taxon>Craniata</taxon>
        <taxon>Vertebrata</taxon>
        <taxon>Euteleostomi</taxon>
        <taxon>Actinopterygii</taxon>
        <taxon>Neopterygii</taxon>
        <taxon>Teleostei</taxon>
        <taxon>Anguilliformes</taxon>
        <taxon>Anguillidae</taxon>
        <taxon>Anguilla</taxon>
    </lineage>
</organism>
<keyword evidence="2" id="KW-1185">Reference proteome</keyword>
<evidence type="ECO:0000313" key="1">
    <source>
        <dbReference type="EMBL" id="KAG5846332.1"/>
    </source>
</evidence>
<dbReference type="Pfam" id="PF14929">
    <property type="entry name" value="TAF1_subA"/>
    <property type="match status" value="1"/>
</dbReference>
<dbReference type="GO" id="GO:0000120">
    <property type="term" value="C:RNA polymerase I transcription regulator complex"/>
    <property type="evidence" value="ECO:0007669"/>
    <property type="project" value="InterPro"/>
</dbReference>
<dbReference type="AlphaFoldDB" id="A0A9D3MC78"/>
<dbReference type="PANTHER" id="PTHR32122">
    <property type="entry name" value="TATA BOX-BINDING PROTEIN ASSOCIATED FACTOR RNA POLYMERASE I SUBUNIT A"/>
    <property type="match status" value="1"/>
</dbReference>
<reference evidence="1" key="1">
    <citation type="submission" date="2021-01" db="EMBL/GenBank/DDBJ databases">
        <title>A chromosome-scale assembly of European eel, Anguilla anguilla.</title>
        <authorList>
            <person name="Henkel C."/>
            <person name="Jong-Raadsen S.A."/>
            <person name="Dufour S."/>
            <person name="Weltzien F.-A."/>
            <person name="Palstra A.P."/>
            <person name="Pelster B."/>
            <person name="Spaink H.P."/>
            <person name="Van Den Thillart G.E."/>
            <person name="Jansen H."/>
            <person name="Zahm M."/>
            <person name="Klopp C."/>
            <person name="Cedric C."/>
            <person name="Louis A."/>
            <person name="Berthelot C."/>
            <person name="Parey E."/>
            <person name="Roest Crollius H."/>
            <person name="Montfort J."/>
            <person name="Robinson-Rechavi M."/>
            <person name="Bucao C."/>
            <person name="Bouchez O."/>
            <person name="Gislard M."/>
            <person name="Lluch J."/>
            <person name="Milhes M."/>
            <person name="Lampietro C."/>
            <person name="Lopez Roques C."/>
            <person name="Donnadieu C."/>
            <person name="Braasch I."/>
            <person name="Desvignes T."/>
            <person name="Postlethwait J."/>
            <person name="Bobe J."/>
            <person name="Guiguen Y."/>
            <person name="Dirks R."/>
        </authorList>
    </citation>
    <scope>NUCLEOTIDE SEQUENCE</scope>
    <source>
        <strain evidence="1">Tag_6206</strain>
        <tissue evidence="1">Liver</tissue>
    </source>
</reference>
<dbReference type="Proteomes" id="UP001044222">
    <property type="component" value="Unassembled WGS sequence"/>
</dbReference>
<gene>
    <name evidence="1" type="ORF">ANANG_G00113810</name>
</gene>
<proteinExistence type="predicted"/>
<dbReference type="GO" id="GO:0006360">
    <property type="term" value="P:transcription by RNA polymerase I"/>
    <property type="evidence" value="ECO:0007669"/>
    <property type="project" value="InterPro"/>
</dbReference>
<evidence type="ECO:0000313" key="2">
    <source>
        <dbReference type="Proteomes" id="UP001044222"/>
    </source>
</evidence>
<dbReference type="PANTHER" id="PTHR32122:SF1">
    <property type="entry name" value="TATA BOX-BINDING PROTEIN-ASSOCIATED FACTOR RNA POLYMERASE I SUBUNIT A"/>
    <property type="match status" value="1"/>
</dbReference>
<accession>A0A9D3MC78</accession>
<name>A0A9D3MC78_ANGAN</name>
<dbReference type="InterPro" id="IPR039495">
    <property type="entry name" value="TAF1A"/>
</dbReference>
<evidence type="ECO:0008006" key="3">
    <source>
        <dbReference type="Google" id="ProtNLM"/>
    </source>
</evidence>
<comment type="caution">
    <text evidence="1">The sequence shown here is derived from an EMBL/GenBank/DDBJ whole genome shotgun (WGS) entry which is preliminary data.</text>
</comment>
<dbReference type="InterPro" id="IPR052669">
    <property type="entry name" value="SL1/TIF-IB_Component"/>
</dbReference>
<dbReference type="EMBL" id="JAFIRN010000006">
    <property type="protein sequence ID" value="KAG5846332.1"/>
    <property type="molecule type" value="Genomic_DNA"/>
</dbReference>